<name>A0A644XGF3_9ZZZZ</name>
<evidence type="ECO:0000313" key="2">
    <source>
        <dbReference type="EMBL" id="MPM13194.1"/>
    </source>
</evidence>
<reference evidence="2" key="1">
    <citation type="submission" date="2019-08" db="EMBL/GenBank/DDBJ databases">
        <authorList>
            <person name="Kucharzyk K."/>
            <person name="Murdoch R.W."/>
            <person name="Higgins S."/>
            <person name="Loffler F."/>
        </authorList>
    </citation>
    <scope>NUCLEOTIDE SEQUENCE</scope>
</reference>
<sequence length="377" mass="43446">MGNFDDIRPYRDEEFAEIFAELVQEEEFVSILKYFFQDAYLLYLDKLKSVKTLDEFQVTLIKPILLGIIQASTSNLTYSGTVNIPVKEPCLFISNHRDIVMDPSLIDYGLHLNNVPTVEIAIGDNLLVKPWIEKLVKLNKSFIVRRSLSGRELLMSSKHLSEYIHHSLAERKCYLWIAQREGRAKDGNDHTQEGLLRMLSMAGDSKDVRQSLQPLNIIPVSISYEYDPCDWLKARELWMKAMGKEFIKTPEDDLLNMVTGIRGHKGNVNFHFAPSINNRLHEVVETEPRQQVEKIATIIDEGIYSSYVLSDTHKTAYNMLTGTNTFDIPEQKSEEIKNYFIGQLEKAGLSENELKYIIVQYANPVINYLKTMEKNQK</sequence>
<dbReference type="SUPFAM" id="SSF69593">
    <property type="entry name" value="Glycerol-3-phosphate (1)-acyltransferase"/>
    <property type="match status" value="1"/>
</dbReference>
<feature type="domain" description="Phospholipid/glycerol acyltransferase" evidence="1">
    <location>
        <begin position="76"/>
        <end position="222"/>
    </location>
</feature>
<dbReference type="PANTHER" id="PTHR30068:SF3">
    <property type="entry name" value="PHOSPHOLIPID_GLYCEROL ACYLTRANSFERASE DOMAIN-CONTAINING PROTEIN"/>
    <property type="match status" value="1"/>
</dbReference>
<comment type="caution">
    <text evidence="2">The sequence shown here is derived from an EMBL/GenBank/DDBJ whole genome shotgun (WGS) entry which is preliminary data.</text>
</comment>
<dbReference type="GO" id="GO:0019698">
    <property type="term" value="P:D-galacturonate catabolic process"/>
    <property type="evidence" value="ECO:0007669"/>
    <property type="project" value="TreeGrafter"/>
</dbReference>
<proteinExistence type="predicted"/>
<dbReference type="InterPro" id="IPR002123">
    <property type="entry name" value="Plipid/glycerol_acylTrfase"/>
</dbReference>
<dbReference type="Pfam" id="PF01553">
    <property type="entry name" value="Acyltransferase"/>
    <property type="match status" value="1"/>
</dbReference>
<accession>A0A644XGF3</accession>
<protein>
    <recommendedName>
        <fullName evidence="1">Phospholipid/glycerol acyltransferase domain-containing protein</fullName>
    </recommendedName>
</protein>
<dbReference type="PANTHER" id="PTHR30068">
    <property type="entry name" value="URONATE ISOMERASE"/>
    <property type="match status" value="1"/>
</dbReference>
<dbReference type="GO" id="GO:0042840">
    <property type="term" value="P:D-glucuronate catabolic process"/>
    <property type="evidence" value="ECO:0007669"/>
    <property type="project" value="TreeGrafter"/>
</dbReference>
<dbReference type="AlphaFoldDB" id="A0A644XGF3"/>
<organism evidence="2">
    <name type="scientific">bioreactor metagenome</name>
    <dbReference type="NCBI Taxonomy" id="1076179"/>
    <lineage>
        <taxon>unclassified sequences</taxon>
        <taxon>metagenomes</taxon>
        <taxon>ecological metagenomes</taxon>
    </lineage>
</organism>
<dbReference type="GO" id="GO:0016746">
    <property type="term" value="F:acyltransferase activity"/>
    <property type="evidence" value="ECO:0007669"/>
    <property type="project" value="InterPro"/>
</dbReference>
<dbReference type="EMBL" id="VSSQ01002081">
    <property type="protein sequence ID" value="MPM13194.1"/>
    <property type="molecule type" value="Genomic_DNA"/>
</dbReference>
<gene>
    <name evidence="2" type="ORF">SDC9_59549</name>
</gene>
<evidence type="ECO:0000259" key="1">
    <source>
        <dbReference type="Pfam" id="PF01553"/>
    </source>
</evidence>